<dbReference type="Proteomes" id="UP000769157">
    <property type="component" value="Unassembled WGS sequence"/>
</dbReference>
<dbReference type="GeneID" id="70237250"/>
<protein>
    <submittedName>
        <fullName evidence="1">Uncharacterized protein</fullName>
    </submittedName>
</protein>
<comment type="caution">
    <text evidence="1">The sequence shown here is derived from an EMBL/GenBank/DDBJ whole genome shotgun (WGS) entry which is preliminary data.</text>
</comment>
<evidence type="ECO:0000313" key="1">
    <source>
        <dbReference type="EMBL" id="KAH3663883.1"/>
    </source>
</evidence>
<keyword evidence="2" id="KW-1185">Reference proteome</keyword>
<reference evidence="1" key="1">
    <citation type="journal article" date="2021" name="Open Biol.">
        <title>Shared evolutionary footprints suggest mitochondrial oxidative damage underlies multiple complex I losses in fungi.</title>
        <authorList>
            <person name="Schikora-Tamarit M.A."/>
            <person name="Marcet-Houben M."/>
            <person name="Nosek J."/>
            <person name="Gabaldon T."/>
        </authorList>
    </citation>
    <scope>NUCLEOTIDE SEQUENCE</scope>
    <source>
        <strain evidence="1">CBS6075</strain>
    </source>
</reference>
<dbReference type="EMBL" id="JAEUBE010000366">
    <property type="protein sequence ID" value="KAH3663883.1"/>
    <property type="molecule type" value="Genomic_DNA"/>
</dbReference>
<name>A0A9P8P1M8_9ASCO</name>
<organism evidence="1 2">
    <name type="scientific">Ogataea philodendri</name>
    <dbReference type="NCBI Taxonomy" id="1378263"/>
    <lineage>
        <taxon>Eukaryota</taxon>
        <taxon>Fungi</taxon>
        <taxon>Dikarya</taxon>
        <taxon>Ascomycota</taxon>
        <taxon>Saccharomycotina</taxon>
        <taxon>Pichiomycetes</taxon>
        <taxon>Pichiales</taxon>
        <taxon>Pichiaceae</taxon>
        <taxon>Ogataea</taxon>
    </lineage>
</organism>
<reference evidence="1" key="2">
    <citation type="submission" date="2021-01" db="EMBL/GenBank/DDBJ databases">
        <authorList>
            <person name="Schikora-Tamarit M.A."/>
        </authorList>
    </citation>
    <scope>NUCLEOTIDE SEQUENCE</scope>
    <source>
        <strain evidence="1">CBS6075</strain>
    </source>
</reference>
<accession>A0A9P8P1M8</accession>
<dbReference type="AlphaFoldDB" id="A0A9P8P1M8"/>
<proteinExistence type="predicted"/>
<dbReference type="RefSeq" id="XP_046060219.1">
    <property type="nucleotide sequence ID" value="XM_046206454.1"/>
</dbReference>
<gene>
    <name evidence="1" type="ORF">OGAPHI_005286</name>
</gene>
<sequence>MFEHCVKSRILSLSKHNWAPVLDSKHSYVMFEFLEILNSFKNSSVENRLCKDSFVTFSQPCRSISTRFGHRLTSSLTTSSSTLLQSLNLTRFNSGQL</sequence>
<evidence type="ECO:0000313" key="2">
    <source>
        <dbReference type="Proteomes" id="UP000769157"/>
    </source>
</evidence>